<sequence length="179" mass="20558">MNTYIAFLRGINVSGKHKIQMAELKELLSKQKLEDVKTYIQSGNVVFESGLENSKELENLISKAILSHFNFNVPVIVMTISKLKEIVDQNPFKTDDENLQKQNYFVLLNEIPNVEAVDKLSKETFKTEDFLVTNDCMYLKCTAGYGKAKLNNNLVERKLKVKATTRNYRTMNKLLELSN</sequence>
<dbReference type="Gene3D" id="3.30.70.1280">
    <property type="entry name" value="SP0830-like domains"/>
    <property type="match status" value="1"/>
</dbReference>
<accession>A0A1H4K243</accession>
<dbReference type="PANTHER" id="PTHR36439:SF1">
    <property type="entry name" value="DUF1697 DOMAIN-CONTAINING PROTEIN"/>
    <property type="match status" value="1"/>
</dbReference>
<dbReference type="AlphaFoldDB" id="A0A1H4K243"/>
<organism evidence="1 2">
    <name type="scientific">Maribacter dokdonensis</name>
    <dbReference type="NCBI Taxonomy" id="320912"/>
    <lineage>
        <taxon>Bacteria</taxon>
        <taxon>Pseudomonadati</taxon>
        <taxon>Bacteroidota</taxon>
        <taxon>Flavobacteriia</taxon>
        <taxon>Flavobacteriales</taxon>
        <taxon>Flavobacteriaceae</taxon>
        <taxon>Maribacter</taxon>
    </lineage>
</organism>
<dbReference type="Pfam" id="PF08002">
    <property type="entry name" value="DUF1697"/>
    <property type="match status" value="1"/>
</dbReference>
<dbReference type="Proteomes" id="UP000183038">
    <property type="component" value="Unassembled WGS sequence"/>
</dbReference>
<evidence type="ECO:0000313" key="1">
    <source>
        <dbReference type="EMBL" id="SEB52614.1"/>
    </source>
</evidence>
<protein>
    <submittedName>
        <fullName evidence="1">Uncharacterized conserved protein, DUF1697 family</fullName>
    </submittedName>
</protein>
<dbReference type="InterPro" id="IPR012545">
    <property type="entry name" value="DUF1697"/>
</dbReference>
<dbReference type="EMBL" id="FNTB01000001">
    <property type="protein sequence ID" value="SEB52614.1"/>
    <property type="molecule type" value="Genomic_DNA"/>
</dbReference>
<dbReference type="PANTHER" id="PTHR36439">
    <property type="entry name" value="BLL4334 PROTEIN"/>
    <property type="match status" value="1"/>
</dbReference>
<reference evidence="1 2" key="1">
    <citation type="submission" date="2016-10" db="EMBL/GenBank/DDBJ databases">
        <authorList>
            <person name="de Groot N.N."/>
        </authorList>
    </citation>
    <scope>NUCLEOTIDE SEQUENCE [LARGE SCALE GENOMIC DNA]</scope>
    <source>
        <strain evidence="1 2">MAR_2009_71</strain>
    </source>
</reference>
<dbReference type="SUPFAM" id="SSF160379">
    <property type="entry name" value="SP0830-like"/>
    <property type="match status" value="1"/>
</dbReference>
<evidence type="ECO:0000313" key="2">
    <source>
        <dbReference type="Proteomes" id="UP000183038"/>
    </source>
</evidence>
<gene>
    <name evidence="1" type="ORF">SAMN05192540_0714</name>
</gene>
<dbReference type="Gene3D" id="3.30.70.1260">
    <property type="entry name" value="bacterial protein sp0830 like"/>
    <property type="match status" value="1"/>
</dbReference>
<name>A0A1H4K243_9FLAO</name>
<dbReference type="PIRSF" id="PIRSF008502">
    <property type="entry name" value="UCP008502"/>
    <property type="match status" value="1"/>
</dbReference>
<proteinExistence type="predicted"/>
<dbReference type="RefSeq" id="WP_074670137.1">
    <property type="nucleotide sequence ID" value="NZ_FNTB01000001.1"/>
</dbReference>
<dbReference type="OrthoDB" id="9806494at2"/>